<evidence type="ECO:0000313" key="1">
    <source>
        <dbReference type="EMBL" id="KAK4022057.1"/>
    </source>
</evidence>
<sequence>MAPEDKKQRKMEEKEEKKLHLLPYGLISHSANPPLHLPILLHGLQAVRVHPTPRVVTPSESKRRPSPFMVTPTIHSLGYFLDAFSENKKTEKFKEIPLSHAQPLNGRSRIQQRNASTYSANDLLLVKIFSL</sequence>
<dbReference type="Proteomes" id="UP001234178">
    <property type="component" value="Unassembled WGS sequence"/>
</dbReference>
<proteinExistence type="predicted"/>
<name>A0ABR0AAA1_9CRUS</name>
<comment type="caution">
    <text evidence="1">The sequence shown here is derived from an EMBL/GenBank/DDBJ whole genome shotgun (WGS) entry which is preliminary data.</text>
</comment>
<gene>
    <name evidence="1" type="ORF">OUZ56_007544</name>
</gene>
<accession>A0ABR0AAA1</accession>
<keyword evidence="2" id="KW-1185">Reference proteome</keyword>
<organism evidence="1 2">
    <name type="scientific">Daphnia magna</name>
    <dbReference type="NCBI Taxonomy" id="35525"/>
    <lineage>
        <taxon>Eukaryota</taxon>
        <taxon>Metazoa</taxon>
        <taxon>Ecdysozoa</taxon>
        <taxon>Arthropoda</taxon>
        <taxon>Crustacea</taxon>
        <taxon>Branchiopoda</taxon>
        <taxon>Diplostraca</taxon>
        <taxon>Cladocera</taxon>
        <taxon>Anomopoda</taxon>
        <taxon>Daphniidae</taxon>
        <taxon>Daphnia</taxon>
    </lineage>
</organism>
<dbReference type="EMBL" id="JAOYFB010000037">
    <property type="protein sequence ID" value="KAK4022057.1"/>
    <property type="molecule type" value="Genomic_DNA"/>
</dbReference>
<evidence type="ECO:0000313" key="2">
    <source>
        <dbReference type="Proteomes" id="UP001234178"/>
    </source>
</evidence>
<protein>
    <submittedName>
        <fullName evidence="1">Uncharacterized protein</fullName>
    </submittedName>
</protein>
<reference evidence="1 2" key="1">
    <citation type="journal article" date="2023" name="Nucleic Acids Res.">
        <title>The hologenome of Daphnia magna reveals possible DNA methylation and microbiome-mediated evolution of the host genome.</title>
        <authorList>
            <person name="Chaturvedi A."/>
            <person name="Li X."/>
            <person name="Dhandapani V."/>
            <person name="Marshall H."/>
            <person name="Kissane S."/>
            <person name="Cuenca-Cambronero M."/>
            <person name="Asole G."/>
            <person name="Calvet F."/>
            <person name="Ruiz-Romero M."/>
            <person name="Marangio P."/>
            <person name="Guigo R."/>
            <person name="Rago D."/>
            <person name="Mirbahai L."/>
            <person name="Eastwood N."/>
            <person name="Colbourne J.K."/>
            <person name="Zhou J."/>
            <person name="Mallon E."/>
            <person name="Orsini L."/>
        </authorList>
    </citation>
    <scope>NUCLEOTIDE SEQUENCE [LARGE SCALE GENOMIC DNA]</scope>
    <source>
        <strain evidence="1">LRV0_1</strain>
    </source>
</reference>